<protein>
    <recommendedName>
        <fullName evidence="4">Aminotransferase-like plant mobile domain-containing protein</fullName>
    </recommendedName>
</protein>
<dbReference type="Proteomes" id="UP001187192">
    <property type="component" value="Unassembled WGS sequence"/>
</dbReference>
<sequence length="143" mass="15579">MDQTRPCGRRSCTYKLSYVLGLSFNEAQQQGKRVAIAPAVLAGIYYGLGAVAQEKLGPCQCNAEFPVHYFYAWLDQYFPKLYMRLPLHEEVSPPAGIGLGLDRTPANKTAIGSYQLSFRSSPEIYSSSSASIGSVVPSACFSP</sequence>
<keyword evidence="3" id="KW-1185">Reference proteome</keyword>
<name>A0AA87YXL8_FICCA</name>
<dbReference type="EMBL" id="BTGU01002959">
    <property type="protein sequence ID" value="GMN24326.1"/>
    <property type="molecule type" value="Genomic_DNA"/>
</dbReference>
<reference evidence="1" key="1">
    <citation type="submission" date="2023-07" db="EMBL/GenBank/DDBJ databases">
        <title>draft genome sequence of fig (Ficus carica).</title>
        <authorList>
            <person name="Takahashi T."/>
            <person name="Nishimura K."/>
        </authorList>
    </citation>
    <scope>NUCLEOTIDE SEQUENCE</scope>
</reference>
<dbReference type="AlphaFoldDB" id="A0AA87YXL8"/>
<evidence type="ECO:0000313" key="1">
    <source>
        <dbReference type="EMBL" id="GMN24302.1"/>
    </source>
</evidence>
<comment type="caution">
    <text evidence="1">The sequence shown here is derived from an EMBL/GenBank/DDBJ whole genome shotgun (WGS) entry which is preliminary data.</text>
</comment>
<gene>
    <name evidence="1" type="ORF">TIFTF001_043768</name>
    <name evidence="2" type="ORF">TIFTF001_043770</name>
</gene>
<accession>A0AA87YXL8</accession>
<evidence type="ECO:0008006" key="4">
    <source>
        <dbReference type="Google" id="ProtNLM"/>
    </source>
</evidence>
<organism evidence="1 3">
    <name type="scientific">Ficus carica</name>
    <name type="common">Common fig</name>
    <dbReference type="NCBI Taxonomy" id="3494"/>
    <lineage>
        <taxon>Eukaryota</taxon>
        <taxon>Viridiplantae</taxon>
        <taxon>Streptophyta</taxon>
        <taxon>Embryophyta</taxon>
        <taxon>Tracheophyta</taxon>
        <taxon>Spermatophyta</taxon>
        <taxon>Magnoliopsida</taxon>
        <taxon>eudicotyledons</taxon>
        <taxon>Gunneridae</taxon>
        <taxon>Pentapetalae</taxon>
        <taxon>rosids</taxon>
        <taxon>fabids</taxon>
        <taxon>Rosales</taxon>
        <taxon>Moraceae</taxon>
        <taxon>Ficeae</taxon>
        <taxon>Ficus</taxon>
    </lineage>
</organism>
<evidence type="ECO:0000313" key="3">
    <source>
        <dbReference type="Proteomes" id="UP001187192"/>
    </source>
</evidence>
<proteinExistence type="predicted"/>
<evidence type="ECO:0000313" key="2">
    <source>
        <dbReference type="EMBL" id="GMN24326.1"/>
    </source>
</evidence>
<dbReference type="EMBL" id="BTGU01002958">
    <property type="protein sequence ID" value="GMN24302.1"/>
    <property type="molecule type" value="Genomic_DNA"/>
</dbReference>